<dbReference type="OrthoDB" id="414826at2759"/>
<dbReference type="InterPro" id="IPR035940">
    <property type="entry name" value="CAP_sf"/>
</dbReference>
<dbReference type="SUPFAM" id="SSF55797">
    <property type="entry name" value="PR-1-like"/>
    <property type="match status" value="1"/>
</dbReference>
<evidence type="ECO:0000256" key="3">
    <source>
        <dbReference type="SAM" id="SignalP"/>
    </source>
</evidence>
<dbReference type="Proteomes" id="UP000504633">
    <property type="component" value="Unplaced"/>
</dbReference>
<dbReference type="AlphaFoldDB" id="A0A6J1L4C4"/>
<dbReference type="GO" id="GO:0005576">
    <property type="term" value="C:extracellular region"/>
    <property type="evidence" value="ECO:0007669"/>
    <property type="project" value="UniProtKB-SubCell"/>
</dbReference>
<dbReference type="KEGG" id="dhe:111592523"/>
<keyword evidence="5" id="KW-1185">Reference proteome</keyword>
<proteinExistence type="predicted"/>
<evidence type="ECO:0000313" key="6">
    <source>
        <dbReference type="RefSeq" id="XP_023160546.2"/>
    </source>
</evidence>
<name>A0A6J1L4C4_DROHY</name>
<feature type="domain" description="SCP" evidence="4">
    <location>
        <begin position="78"/>
        <end position="226"/>
    </location>
</feature>
<evidence type="ECO:0000259" key="4">
    <source>
        <dbReference type="Pfam" id="PF00188"/>
    </source>
</evidence>
<accession>A0A6J1L4C4</accession>
<protein>
    <submittedName>
        <fullName evidence="6">Uncharacterized protein LOC111592523</fullName>
    </submittedName>
</protein>
<evidence type="ECO:0000313" key="5">
    <source>
        <dbReference type="Proteomes" id="UP000504633"/>
    </source>
</evidence>
<sequence>MLILWFVPLVSSCLALNTVGNLLNRLYFPGNQSCLLNCFGNYLCKHHIKKCTSLLKHYDLSGTDEKYEEYRKLLIYGHNGLRNRLATKLNLCDMLEIRWNDRLAMYANRHHTLCHRNIMCDAQNTRYLHMPDSEYAPYEAKNFNISRNGFFYRNTYSANFIPFALSNWYEAHTSLNFPKLIQHKNQTYYKLVGGYNSFFNMINPQTQMMGCSIAMFVDGRSLICYYYPFVHAGPKIYLRVMEKSCRCPYTFPVFDPVFKRICIYK</sequence>
<dbReference type="RefSeq" id="XP_023160546.2">
    <property type="nucleotide sequence ID" value="XM_023304778.2"/>
</dbReference>
<keyword evidence="3" id="KW-0732">Signal</keyword>
<keyword evidence="2" id="KW-0964">Secreted</keyword>
<evidence type="ECO:0000256" key="2">
    <source>
        <dbReference type="ARBA" id="ARBA00022525"/>
    </source>
</evidence>
<dbReference type="Gene3D" id="3.40.33.10">
    <property type="entry name" value="CAP"/>
    <property type="match status" value="1"/>
</dbReference>
<organism evidence="5 6">
    <name type="scientific">Drosophila hydei</name>
    <name type="common">Fruit fly</name>
    <dbReference type="NCBI Taxonomy" id="7224"/>
    <lineage>
        <taxon>Eukaryota</taxon>
        <taxon>Metazoa</taxon>
        <taxon>Ecdysozoa</taxon>
        <taxon>Arthropoda</taxon>
        <taxon>Hexapoda</taxon>
        <taxon>Insecta</taxon>
        <taxon>Pterygota</taxon>
        <taxon>Neoptera</taxon>
        <taxon>Endopterygota</taxon>
        <taxon>Diptera</taxon>
        <taxon>Brachycera</taxon>
        <taxon>Muscomorpha</taxon>
        <taxon>Ephydroidea</taxon>
        <taxon>Drosophilidae</taxon>
        <taxon>Drosophila</taxon>
    </lineage>
</organism>
<evidence type="ECO:0000256" key="1">
    <source>
        <dbReference type="ARBA" id="ARBA00004613"/>
    </source>
</evidence>
<gene>
    <name evidence="6" type="primary">LOC111592523</name>
</gene>
<reference evidence="6" key="1">
    <citation type="submission" date="2025-08" db="UniProtKB">
        <authorList>
            <consortium name="RefSeq"/>
        </authorList>
    </citation>
    <scope>IDENTIFICATION</scope>
    <source>
        <strain evidence="6">15085-1641.00</strain>
        <tissue evidence="6">Whole body</tissue>
    </source>
</reference>
<dbReference type="InterPro" id="IPR014044">
    <property type="entry name" value="CAP_dom"/>
</dbReference>
<dbReference type="Pfam" id="PF00188">
    <property type="entry name" value="CAP"/>
    <property type="match status" value="1"/>
</dbReference>
<dbReference type="OMA" id="CAAAKYR"/>
<feature type="chain" id="PRO_5026878335" evidence="3">
    <location>
        <begin position="16"/>
        <end position="265"/>
    </location>
</feature>
<comment type="subcellular location">
    <subcellularLocation>
        <location evidence="1">Secreted</location>
    </subcellularLocation>
</comment>
<feature type="signal peptide" evidence="3">
    <location>
        <begin position="1"/>
        <end position="15"/>
    </location>
</feature>
<dbReference type="GeneID" id="111592523"/>